<evidence type="ECO:0000313" key="4">
    <source>
        <dbReference type="Proteomes" id="UP000823941"/>
    </source>
</evidence>
<name>A0ABQ7Q1H2_PLUXY</name>
<proteinExistence type="predicted"/>
<dbReference type="EMBL" id="JAHIBW010000023">
    <property type="protein sequence ID" value="KAG7299069.1"/>
    <property type="molecule type" value="Genomic_DNA"/>
</dbReference>
<keyword evidence="4" id="KW-1185">Reference proteome</keyword>
<accession>A0ABQ7Q1H2</accession>
<evidence type="ECO:0000313" key="3">
    <source>
        <dbReference type="EMBL" id="KAG7299069.1"/>
    </source>
</evidence>
<reference evidence="3 4" key="1">
    <citation type="submission" date="2021-06" db="EMBL/GenBank/DDBJ databases">
        <title>A haploid diamondback moth (Plutella xylostella L.) genome assembly resolves 31 chromosomes and identifies a diamide resistance mutation.</title>
        <authorList>
            <person name="Ward C.M."/>
            <person name="Perry K.D."/>
            <person name="Baker G."/>
            <person name="Powis K."/>
            <person name="Heckel D.G."/>
            <person name="Baxter S.W."/>
        </authorList>
    </citation>
    <scope>NUCLEOTIDE SEQUENCE [LARGE SCALE GENOMIC DNA]</scope>
    <source>
        <strain evidence="3 4">LV</strain>
        <tissue evidence="3">Single pupa</tissue>
    </source>
</reference>
<dbReference type="PANTHER" id="PTHR11505">
    <property type="entry name" value="L1 TRANSPOSABLE ELEMENT-RELATED"/>
    <property type="match status" value="1"/>
</dbReference>
<dbReference type="InterPro" id="IPR004244">
    <property type="entry name" value="Transposase_22"/>
</dbReference>
<keyword evidence="1" id="KW-0175">Coiled coil</keyword>
<evidence type="ECO:0000256" key="1">
    <source>
        <dbReference type="SAM" id="Coils"/>
    </source>
</evidence>
<dbReference type="Pfam" id="PF25298">
    <property type="entry name" value="Baculo_FP_2nd"/>
    <property type="match status" value="1"/>
</dbReference>
<feature type="coiled-coil region" evidence="1">
    <location>
        <begin position="13"/>
        <end position="50"/>
    </location>
</feature>
<dbReference type="Proteomes" id="UP000823941">
    <property type="component" value="Chromosome 23"/>
</dbReference>
<gene>
    <name evidence="3" type="ORF">JYU34_017545</name>
</gene>
<protein>
    <recommendedName>
        <fullName evidence="2">FP protein C-terminal domain-containing protein</fullName>
    </recommendedName>
</protein>
<dbReference type="InterPro" id="IPR057251">
    <property type="entry name" value="FP_C"/>
</dbReference>
<evidence type="ECO:0000259" key="2">
    <source>
        <dbReference type="Pfam" id="PF25298"/>
    </source>
</evidence>
<comment type="caution">
    <text evidence="3">The sequence shown here is derived from an EMBL/GenBank/DDBJ whole genome shotgun (WGS) entry which is preliminary data.</text>
</comment>
<sequence length="260" mass="29519">MGSGSPSTKDINLESLMRELQEIHKEIKEIKTIKEDLKGIRTDMEEIRKSTQDTSDRISDVEKKIMSHDKKISTIKKLESDISQLTTTIKKIQIDNEHREQGYRMLNIELTGIPETKSENLQSMLMNLANKCDVPMENADVEFVSRVAQFNPGNGRPRSIIAKLKSKLTKDTLISAARKKRLTTSALGLPGKSTEVFVSEHLTPSNKLLLKKTKTLCKDLGFQYVWVRNCRIFVRCSDGANRIQINCEDDLSKLSRNVPN</sequence>
<feature type="domain" description="FP protein C-terminal" evidence="2">
    <location>
        <begin position="203"/>
        <end position="254"/>
    </location>
</feature>
<dbReference type="Gene3D" id="3.30.70.1820">
    <property type="entry name" value="L1 transposable element, RRM domain"/>
    <property type="match status" value="1"/>
</dbReference>
<organism evidence="3 4">
    <name type="scientific">Plutella xylostella</name>
    <name type="common">Diamondback moth</name>
    <name type="synonym">Plutella maculipennis</name>
    <dbReference type="NCBI Taxonomy" id="51655"/>
    <lineage>
        <taxon>Eukaryota</taxon>
        <taxon>Metazoa</taxon>
        <taxon>Ecdysozoa</taxon>
        <taxon>Arthropoda</taxon>
        <taxon>Hexapoda</taxon>
        <taxon>Insecta</taxon>
        <taxon>Pterygota</taxon>
        <taxon>Neoptera</taxon>
        <taxon>Endopterygota</taxon>
        <taxon>Lepidoptera</taxon>
        <taxon>Glossata</taxon>
        <taxon>Ditrysia</taxon>
        <taxon>Yponomeutoidea</taxon>
        <taxon>Plutellidae</taxon>
        <taxon>Plutella</taxon>
    </lineage>
</organism>